<keyword evidence="7" id="KW-0934">Plastid</keyword>
<protein>
    <recommendedName>
        <fullName evidence="4">DNA-directed RNA polymerase</fullName>
        <ecNumber evidence="4">2.7.7.6</ecNumber>
    </recommendedName>
    <alternativeName>
        <fullName evidence="12">PEP</fullName>
    </alternativeName>
</protein>
<comment type="similarity">
    <text evidence="3">Belongs to the RNA polymerase beta chain family.</text>
</comment>
<dbReference type="SUPFAM" id="SSF64484">
    <property type="entry name" value="beta and beta-prime subunits of DNA dependent RNA-polymerase"/>
    <property type="match status" value="2"/>
</dbReference>
<dbReference type="Pfam" id="PF04563">
    <property type="entry name" value="RNA_pol_Rpb2_1"/>
    <property type="match status" value="1"/>
</dbReference>
<dbReference type="Gene3D" id="3.90.1800.10">
    <property type="entry name" value="RNA polymerase alpha subunit dimerisation domain"/>
    <property type="match status" value="1"/>
</dbReference>
<evidence type="ECO:0000256" key="11">
    <source>
        <dbReference type="ARBA" id="ARBA00026088"/>
    </source>
</evidence>
<feature type="domain" description="RNA polymerase beta subunit protrusion" evidence="17">
    <location>
        <begin position="107"/>
        <end position="253"/>
    </location>
</feature>
<dbReference type="EMBL" id="CP126215">
    <property type="protein sequence ID" value="WIA17675.1"/>
    <property type="molecule type" value="Genomic_DNA"/>
</dbReference>
<comment type="function">
    <text evidence="1">DNA-dependent RNA polymerase catalyzes the transcription of DNA into RNA using the four ribonucleoside triphosphates as substrates.</text>
</comment>
<gene>
    <name evidence="18" type="ORF">OEZ85_014478</name>
</gene>
<dbReference type="Gene3D" id="2.40.270.10">
    <property type="entry name" value="DNA-directed RNA polymerase, subunit 2, domain 6"/>
    <property type="match status" value="1"/>
</dbReference>
<dbReference type="InterPro" id="IPR007641">
    <property type="entry name" value="RNA_pol_Rpb2_7"/>
</dbReference>
<evidence type="ECO:0000256" key="4">
    <source>
        <dbReference type="ARBA" id="ARBA00012418"/>
    </source>
</evidence>
<evidence type="ECO:0000259" key="15">
    <source>
        <dbReference type="Pfam" id="PF04560"/>
    </source>
</evidence>
<evidence type="ECO:0000259" key="17">
    <source>
        <dbReference type="Pfam" id="PF04563"/>
    </source>
</evidence>
<evidence type="ECO:0000256" key="2">
    <source>
        <dbReference type="ARBA" id="ARBA00004229"/>
    </source>
</evidence>
<dbReference type="InterPro" id="IPR015712">
    <property type="entry name" value="DNA-dir_RNA_pol_su2"/>
</dbReference>
<evidence type="ECO:0000256" key="10">
    <source>
        <dbReference type="ARBA" id="ARBA00023163"/>
    </source>
</evidence>
<proteinExistence type="inferred from homology"/>
<comment type="subcellular location">
    <subcellularLocation>
        <location evidence="2">Plastid</location>
        <location evidence="2">Chloroplast</location>
    </subcellularLocation>
</comment>
<dbReference type="InterPro" id="IPR007644">
    <property type="entry name" value="RNA_pol_bsu_protrusion"/>
</dbReference>
<name>A0ABY8U907_TETOB</name>
<dbReference type="InterPro" id="IPR007120">
    <property type="entry name" value="DNA-dir_RNAP_su2_dom"/>
</dbReference>
<comment type="subunit">
    <text evidence="11">In plastids the minimal PEP RNA polymerase catalytic core is composed of four subunits: alpha, beta, beta', and beta''. When a (nuclear-encoded) sigma factor is associated with the core the holoenzyme is formed, which can initiate transcription.</text>
</comment>
<dbReference type="InterPro" id="IPR037033">
    <property type="entry name" value="DNA-dir_RNAP_su2_hyb_sf"/>
</dbReference>
<feature type="domain" description="RNA polymerase Rpb2" evidence="15">
    <location>
        <begin position="379"/>
        <end position="469"/>
    </location>
</feature>
<dbReference type="Pfam" id="PF04561">
    <property type="entry name" value="RNA_pol_Rpb2_2"/>
    <property type="match status" value="1"/>
</dbReference>
<evidence type="ECO:0000256" key="1">
    <source>
        <dbReference type="ARBA" id="ARBA00004026"/>
    </source>
</evidence>
<evidence type="ECO:0000256" key="3">
    <source>
        <dbReference type="ARBA" id="ARBA00006835"/>
    </source>
</evidence>
<evidence type="ECO:0000313" key="18">
    <source>
        <dbReference type="EMBL" id="WIA17675.1"/>
    </source>
</evidence>
<feature type="domain" description="DNA-directed RNA polymerase subunit 2 hybrid-binding" evidence="14">
    <location>
        <begin position="310"/>
        <end position="377"/>
    </location>
</feature>
<dbReference type="Proteomes" id="UP001244341">
    <property type="component" value="Chromosome 8b"/>
</dbReference>
<dbReference type="InterPro" id="IPR007642">
    <property type="entry name" value="RNA_pol_Rpb2_2"/>
</dbReference>
<organism evidence="18 19">
    <name type="scientific">Tetradesmus obliquus</name>
    <name type="common">Green alga</name>
    <name type="synonym">Acutodesmus obliquus</name>
    <dbReference type="NCBI Taxonomy" id="3088"/>
    <lineage>
        <taxon>Eukaryota</taxon>
        <taxon>Viridiplantae</taxon>
        <taxon>Chlorophyta</taxon>
        <taxon>core chlorophytes</taxon>
        <taxon>Chlorophyceae</taxon>
        <taxon>CS clade</taxon>
        <taxon>Sphaeropleales</taxon>
        <taxon>Scenedesmaceae</taxon>
        <taxon>Tetradesmus</taxon>
    </lineage>
</organism>
<evidence type="ECO:0000256" key="7">
    <source>
        <dbReference type="ARBA" id="ARBA00022640"/>
    </source>
</evidence>
<evidence type="ECO:0000259" key="14">
    <source>
        <dbReference type="Pfam" id="PF00562"/>
    </source>
</evidence>
<keyword evidence="9" id="KW-0548">Nucleotidyltransferase</keyword>
<keyword evidence="19" id="KW-1185">Reference proteome</keyword>
<evidence type="ECO:0000256" key="6">
    <source>
        <dbReference type="ARBA" id="ARBA00022528"/>
    </source>
</evidence>
<evidence type="ECO:0000259" key="16">
    <source>
        <dbReference type="Pfam" id="PF04561"/>
    </source>
</evidence>
<evidence type="ECO:0000256" key="8">
    <source>
        <dbReference type="ARBA" id="ARBA00022679"/>
    </source>
</evidence>
<feature type="domain" description="RNA polymerase Rpb2" evidence="16">
    <location>
        <begin position="258"/>
        <end position="309"/>
    </location>
</feature>
<reference evidence="18 19" key="1">
    <citation type="submission" date="2023-05" db="EMBL/GenBank/DDBJ databases">
        <title>A 100% complete, gapless, phased diploid assembly of the Scenedesmus obliquus UTEX 3031 genome.</title>
        <authorList>
            <person name="Biondi T.C."/>
            <person name="Hanschen E.R."/>
            <person name="Kwon T."/>
            <person name="Eng W."/>
            <person name="Kruse C.P.S."/>
            <person name="Koehler S.I."/>
            <person name="Kunde Y."/>
            <person name="Gleasner C.D."/>
            <person name="You Mak K.T."/>
            <person name="Polle J."/>
            <person name="Hovde B.T."/>
            <person name="Starkenburg S.R."/>
        </authorList>
    </citation>
    <scope>NUCLEOTIDE SEQUENCE [LARGE SCALE GENOMIC DNA]</scope>
    <source>
        <strain evidence="18 19">DOE0152z</strain>
    </source>
</reference>
<evidence type="ECO:0000256" key="13">
    <source>
        <dbReference type="ARBA" id="ARBA00048552"/>
    </source>
</evidence>
<keyword evidence="8" id="KW-0808">Transferase</keyword>
<evidence type="ECO:0000313" key="19">
    <source>
        <dbReference type="Proteomes" id="UP001244341"/>
    </source>
</evidence>
<keyword evidence="5" id="KW-0240">DNA-directed RNA polymerase</keyword>
<dbReference type="Gene3D" id="3.90.1100.10">
    <property type="match status" value="1"/>
</dbReference>
<keyword evidence="10" id="KW-0804">Transcription</keyword>
<dbReference type="Pfam" id="PF00562">
    <property type="entry name" value="RNA_pol_Rpb2_6"/>
    <property type="match status" value="1"/>
</dbReference>
<evidence type="ECO:0000256" key="9">
    <source>
        <dbReference type="ARBA" id="ARBA00022695"/>
    </source>
</evidence>
<dbReference type="PANTHER" id="PTHR20856">
    <property type="entry name" value="DNA-DIRECTED RNA POLYMERASE I SUBUNIT 2"/>
    <property type="match status" value="1"/>
</dbReference>
<accession>A0ABY8U907</accession>
<dbReference type="EC" id="2.7.7.6" evidence="4"/>
<keyword evidence="6" id="KW-0150">Chloroplast</keyword>
<comment type="catalytic activity">
    <reaction evidence="13">
        <text>RNA(n) + a ribonucleoside 5'-triphosphate = RNA(n+1) + diphosphate</text>
        <dbReference type="Rhea" id="RHEA:21248"/>
        <dbReference type="Rhea" id="RHEA-COMP:14527"/>
        <dbReference type="Rhea" id="RHEA-COMP:17342"/>
        <dbReference type="ChEBI" id="CHEBI:33019"/>
        <dbReference type="ChEBI" id="CHEBI:61557"/>
        <dbReference type="ChEBI" id="CHEBI:140395"/>
        <dbReference type="EC" id="2.7.7.6"/>
    </reaction>
</comment>
<sequence length="471" mass="53027">MQCVRCNVCAELVAADEIMLHSAMCALRAMGVEPMNAAQYYEVAAAYDEWDEPESSFSDYEYYTELAERMGGPVEISVADLDAAAPRVKLEARSPKPGDGCCPNPVLSKPVILEKDGSSKIMTPADARQRNLVYAMPLHVDVRVNASTMQDDGSTRTETKTLRDVNIGKLPIMVGSKYCVLTSMRRVEQNECKHELGGYFIINGNEKVVISQDRIAENRTHCFSSNKLTYYSHIAEIRSVKDNVFGVPKATMLKLSAKSNQFGRFVCCNIHHVKHDVPLFVLFRALGVESDRDICRRILHDLDSPASRNLMEHLVFRGAATNRLPMPRTGMQMETLVFVGPTSYQRLKHMTADKLHSRNCNGPIVLMTRQPAEGRARDGGLRLGEMEIECLESHWSMGFMKERLQDCSDNYRVFICRKCGRFATAANPERNIWKCLKCKNLVSIAEVRMPYSCKLLMQEIQTMAIATKFAV</sequence>
<evidence type="ECO:0000256" key="5">
    <source>
        <dbReference type="ARBA" id="ARBA00022478"/>
    </source>
</evidence>
<evidence type="ECO:0000256" key="12">
    <source>
        <dbReference type="ARBA" id="ARBA00032782"/>
    </source>
</evidence>
<dbReference type="Pfam" id="PF04560">
    <property type="entry name" value="RNA_pol_Rpb2_7"/>
    <property type="match status" value="1"/>
</dbReference>